<organism evidence="2 3">
    <name type="scientific">Parazoarcus communis SWub3 = DSM 12120</name>
    <dbReference type="NCBI Taxonomy" id="1121029"/>
    <lineage>
        <taxon>Bacteria</taxon>
        <taxon>Pseudomonadati</taxon>
        <taxon>Pseudomonadota</taxon>
        <taxon>Betaproteobacteria</taxon>
        <taxon>Rhodocyclales</taxon>
        <taxon>Zoogloeaceae</taxon>
        <taxon>Parazoarcus</taxon>
    </lineage>
</organism>
<accession>A0A323V608</accession>
<name>A0A323V608_9RHOO</name>
<evidence type="ECO:0000313" key="2">
    <source>
        <dbReference type="EMBL" id="PZA15588.1"/>
    </source>
</evidence>
<proteinExistence type="predicted"/>
<evidence type="ECO:0000313" key="3">
    <source>
        <dbReference type="Proteomes" id="UP000248259"/>
    </source>
</evidence>
<dbReference type="InterPro" id="IPR025421">
    <property type="entry name" value="DUF4148"/>
</dbReference>
<gene>
    <name evidence="2" type="ORF">DNK49_15365</name>
</gene>
<sequence>MKKYRVIAFTSLLAALFTAPATALASSTWHTNSDDVGITYHPDHTPDTKTRLDVLRELEAAKADGSLYYLQRALPVPSRNMGPGKSREQVIQELKDLTADEREKMRELYSGG</sequence>
<keyword evidence="3" id="KW-1185">Reference proteome</keyword>
<keyword evidence="1" id="KW-0732">Signal</keyword>
<feature type="signal peptide" evidence="1">
    <location>
        <begin position="1"/>
        <end position="25"/>
    </location>
</feature>
<dbReference type="Proteomes" id="UP000248259">
    <property type="component" value="Unassembled WGS sequence"/>
</dbReference>
<evidence type="ECO:0000256" key="1">
    <source>
        <dbReference type="SAM" id="SignalP"/>
    </source>
</evidence>
<reference evidence="2 3" key="1">
    <citation type="submission" date="2018-06" db="EMBL/GenBank/DDBJ databases">
        <title>Azoarcus communis strain SWub3 genome.</title>
        <authorList>
            <person name="Zorraquino Salvo V."/>
            <person name="Toubiana D."/>
            <person name="Blumwald E."/>
        </authorList>
    </citation>
    <scope>NUCLEOTIDE SEQUENCE [LARGE SCALE GENOMIC DNA]</scope>
    <source>
        <strain evidence="2 3">SWub3</strain>
    </source>
</reference>
<comment type="caution">
    <text evidence="2">The sequence shown here is derived from an EMBL/GenBank/DDBJ whole genome shotgun (WGS) entry which is preliminary data.</text>
</comment>
<protein>
    <submittedName>
        <fullName evidence="2">DUF4148 domain-containing protein</fullName>
    </submittedName>
</protein>
<dbReference type="EMBL" id="QKOE01000012">
    <property type="protein sequence ID" value="PZA15588.1"/>
    <property type="molecule type" value="Genomic_DNA"/>
</dbReference>
<dbReference type="RefSeq" id="WP_110526451.1">
    <property type="nucleotide sequence ID" value="NZ_QKOE01000012.1"/>
</dbReference>
<dbReference type="Pfam" id="PF13663">
    <property type="entry name" value="DUF4148"/>
    <property type="match status" value="1"/>
</dbReference>
<dbReference type="AlphaFoldDB" id="A0A323V608"/>
<dbReference type="OrthoDB" id="8526877at2"/>
<feature type="chain" id="PRO_5016298000" evidence="1">
    <location>
        <begin position="26"/>
        <end position="112"/>
    </location>
</feature>